<evidence type="ECO:0000256" key="1">
    <source>
        <dbReference type="SAM" id="MobiDB-lite"/>
    </source>
</evidence>
<evidence type="ECO:0000313" key="2">
    <source>
        <dbReference type="EMBL" id="KAJ7302576.1"/>
    </source>
</evidence>
<evidence type="ECO:0000313" key="3">
    <source>
        <dbReference type="Proteomes" id="UP001218218"/>
    </source>
</evidence>
<feature type="compositionally biased region" description="Acidic residues" evidence="1">
    <location>
        <begin position="22"/>
        <end position="31"/>
    </location>
</feature>
<gene>
    <name evidence="2" type="ORF">DFH08DRAFT_989020</name>
</gene>
<accession>A0AAD7E8W3</accession>
<proteinExistence type="predicted"/>
<protein>
    <submittedName>
        <fullName evidence="2">Uncharacterized protein</fullName>
    </submittedName>
</protein>
<reference evidence="2" key="1">
    <citation type="submission" date="2023-03" db="EMBL/GenBank/DDBJ databases">
        <title>Massive genome expansion in bonnet fungi (Mycena s.s.) driven by repeated elements and novel gene families across ecological guilds.</title>
        <authorList>
            <consortium name="Lawrence Berkeley National Laboratory"/>
            <person name="Harder C.B."/>
            <person name="Miyauchi S."/>
            <person name="Viragh M."/>
            <person name="Kuo A."/>
            <person name="Thoen E."/>
            <person name="Andreopoulos B."/>
            <person name="Lu D."/>
            <person name="Skrede I."/>
            <person name="Drula E."/>
            <person name="Henrissat B."/>
            <person name="Morin E."/>
            <person name="Kohler A."/>
            <person name="Barry K."/>
            <person name="LaButti K."/>
            <person name="Morin E."/>
            <person name="Salamov A."/>
            <person name="Lipzen A."/>
            <person name="Mereny Z."/>
            <person name="Hegedus B."/>
            <person name="Baldrian P."/>
            <person name="Stursova M."/>
            <person name="Weitz H."/>
            <person name="Taylor A."/>
            <person name="Grigoriev I.V."/>
            <person name="Nagy L.G."/>
            <person name="Martin F."/>
            <person name="Kauserud H."/>
        </authorList>
    </citation>
    <scope>NUCLEOTIDE SEQUENCE</scope>
    <source>
        <strain evidence="2">CBHHK002</strain>
    </source>
</reference>
<feature type="region of interest" description="Disordered" evidence="1">
    <location>
        <begin position="1"/>
        <end position="63"/>
    </location>
</feature>
<name>A0AAD7E8W3_9AGAR</name>
<dbReference type="AlphaFoldDB" id="A0AAD7E8W3"/>
<sequence>MAEARLIGPGKDIVHAERAADDVDDSAEDYQEAGVVPSTSNSDPPPEPFTEDAVAEDDPKQKYSPTFALGGKEVYKGRWLNQLFRDYKNPQAGSQDRLKRVPNLPQYMLQTDTTYSSIIRSDEDSTGAQITLDIPIVTFFECEDKFFVCIGEVTDIVHNNEHHTSLSVDLLGEPSTSITFQLLHIHPALQEADETGKNDWIWEKGRGKTYTAFRPPVASPRSTLVYLRLPR</sequence>
<organism evidence="2 3">
    <name type="scientific">Mycena albidolilacea</name>
    <dbReference type="NCBI Taxonomy" id="1033008"/>
    <lineage>
        <taxon>Eukaryota</taxon>
        <taxon>Fungi</taxon>
        <taxon>Dikarya</taxon>
        <taxon>Basidiomycota</taxon>
        <taxon>Agaricomycotina</taxon>
        <taxon>Agaricomycetes</taxon>
        <taxon>Agaricomycetidae</taxon>
        <taxon>Agaricales</taxon>
        <taxon>Marasmiineae</taxon>
        <taxon>Mycenaceae</taxon>
        <taxon>Mycena</taxon>
    </lineage>
</organism>
<feature type="compositionally biased region" description="Basic and acidic residues" evidence="1">
    <location>
        <begin position="12"/>
        <end position="21"/>
    </location>
</feature>
<dbReference type="EMBL" id="JARIHO010000114">
    <property type="protein sequence ID" value="KAJ7302576.1"/>
    <property type="molecule type" value="Genomic_DNA"/>
</dbReference>
<keyword evidence="3" id="KW-1185">Reference proteome</keyword>
<dbReference type="Proteomes" id="UP001218218">
    <property type="component" value="Unassembled WGS sequence"/>
</dbReference>
<comment type="caution">
    <text evidence="2">The sequence shown here is derived from an EMBL/GenBank/DDBJ whole genome shotgun (WGS) entry which is preliminary data.</text>
</comment>